<dbReference type="AlphaFoldDB" id="A0A9W7HHU8"/>
<sequence>MQLGIEALTLCPKKNQSEKHCDFCMMGSSFVSPLPDASWVVGDYIGMESCFDLYNNEQVSGGERRVKRRDQPRKMEKREVPPPLPSLGRSQNQASHMAWVLKRYYTDDGRLVLREEKAKQHDYLRAHRSNGRLTLQLVPLDGVEDKEEEKEESIAETGKCMNYSSVRTSPTCYLGMPVPVHSS</sequence>
<comment type="similarity">
    <text evidence="1">Belongs to the fantastic four family.</text>
</comment>
<proteinExistence type="inferred from homology"/>
<dbReference type="Proteomes" id="UP001165190">
    <property type="component" value="Unassembled WGS sequence"/>
</dbReference>
<evidence type="ECO:0000256" key="1">
    <source>
        <dbReference type="ARBA" id="ARBA00008690"/>
    </source>
</evidence>
<dbReference type="Pfam" id="PF11250">
    <property type="entry name" value="FAF"/>
    <property type="match status" value="1"/>
</dbReference>
<dbReference type="InterPro" id="IPR021410">
    <property type="entry name" value="FAF"/>
</dbReference>
<accession>A0A9W7HHU8</accession>
<dbReference type="InterPro" id="IPR046431">
    <property type="entry name" value="FAF_dom"/>
</dbReference>
<name>A0A9W7HHU8_HIBTR</name>
<dbReference type="PANTHER" id="PTHR33155:SF17">
    <property type="entry name" value="F2E2.18-RELATED"/>
    <property type="match status" value="1"/>
</dbReference>
<feature type="region of interest" description="Disordered" evidence="2">
    <location>
        <begin position="61"/>
        <end position="91"/>
    </location>
</feature>
<dbReference type="PANTHER" id="PTHR33155">
    <property type="entry name" value="FANTASTIC FOUR-LIKE PROTEIN (DUF3049)"/>
    <property type="match status" value="1"/>
</dbReference>
<dbReference type="OrthoDB" id="1928183at2759"/>
<evidence type="ECO:0000313" key="5">
    <source>
        <dbReference type="Proteomes" id="UP001165190"/>
    </source>
</evidence>
<evidence type="ECO:0000256" key="2">
    <source>
        <dbReference type="SAM" id="MobiDB-lite"/>
    </source>
</evidence>
<organism evidence="4 5">
    <name type="scientific">Hibiscus trionum</name>
    <name type="common">Flower of an hour</name>
    <dbReference type="NCBI Taxonomy" id="183268"/>
    <lineage>
        <taxon>Eukaryota</taxon>
        <taxon>Viridiplantae</taxon>
        <taxon>Streptophyta</taxon>
        <taxon>Embryophyta</taxon>
        <taxon>Tracheophyta</taxon>
        <taxon>Spermatophyta</taxon>
        <taxon>Magnoliopsida</taxon>
        <taxon>eudicotyledons</taxon>
        <taxon>Gunneridae</taxon>
        <taxon>Pentapetalae</taxon>
        <taxon>rosids</taxon>
        <taxon>malvids</taxon>
        <taxon>Malvales</taxon>
        <taxon>Malvaceae</taxon>
        <taxon>Malvoideae</taxon>
        <taxon>Hibiscus</taxon>
    </lineage>
</organism>
<evidence type="ECO:0000313" key="4">
    <source>
        <dbReference type="EMBL" id="GMI77153.1"/>
    </source>
</evidence>
<gene>
    <name evidence="4" type="ORF">HRI_001384600</name>
</gene>
<keyword evidence="5" id="KW-1185">Reference proteome</keyword>
<dbReference type="EMBL" id="BSYR01000013">
    <property type="protein sequence ID" value="GMI77153.1"/>
    <property type="molecule type" value="Genomic_DNA"/>
</dbReference>
<comment type="caution">
    <text evidence="4">The sequence shown here is derived from an EMBL/GenBank/DDBJ whole genome shotgun (WGS) entry which is preliminary data.</text>
</comment>
<reference evidence="4" key="1">
    <citation type="submission" date="2023-05" db="EMBL/GenBank/DDBJ databases">
        <title>Genome and transcriptome analyses reveal genes involved in the formation of fine ridges on petal epidermal cells in Hibiscus trionum.</title>
        <authorList>
            <person name="Koshimizu S."/>
            <person name="Masuda S."/>
            <person name="Ishii T."/>
            <person name="Shirasu K."/>
            <person name="Hoshino A."/>
            <person name="Arita M."/>
        </authorList>
    </citation>
    <scope>NUCLEOTIDE SEQUENCE</scope>
    <source>
        <strain evidence="4">Hamamatsu line</strain>
    </source>
</reference>
<evidence type="ECO:0000259" key="3">
    <source>
        <dbReference type="Pfam" id="PF11250"/>
    </source>
</evidence>
<protein>
    <recommendedName>
        <fullName evidence="3">FAF domain-containing protein</fullName>
    </recommendedName>
</protein>
<feature type="domain" description="FAF" evidence="3">
    <location>
        <begin position="81"/>
        <end position="137"/>
    </location>
</feature>